<keyword evidence="4" id="KW-1185">Reference proteome</keyword>
<dbReference type="EMBL" id="CAJNOM010004200">
    <property type="protein sequence ID" value="CAF1653494.1"/>
    <property type="molecule type" value="Genomic_DNA"/>
</dbReference>
<dbReference type="EMBL" id="CAJNOI010003835">
    <property type="protein sequence ID" value="CAF1530665.1"/>
    <property type="molecule type" value="Genomic_DNA"/>
</dbReference>
<dbReference type="OrthoDB" id="9996582at2759"/>
<evidence type="ECO:0000313" key="4">
    <source>
        <dbReference type="Proteomes" id="UP000663832"/>
    </source>
</evidence>
<evidence type="ECO:0000313" key="2">
    <source>
        <dbReference type="EMBL" id="CAF1530665.1"/>
    </source>
</evidence>
<reference evidence="2" key="1">
    <citation type="submission" date="2021-02" db="EMBL/GenBank/DDBJ databases">
        <authorList>
            <person name="Nowell W R."/>
        </authorList>
    </citation>
    <scope>NUCLEOTIDE SEQUENCE</scope>
</reference>
<gene>
    <name evidence="2" type="ORF">BJG266_LOCUS44883</name>
    <name evidence="3" type="ORF">QVE165_LOCUS61853</name>
</gene>
<feature type="compositionally biased region" description="Low complexity" evidence="1">
    <location>
        <begin position="152"/>
        <end position="162"/>
    </location>
</feature>
<dbReference type="Proteomes" id="UP000663832">
    <property type="component" value="Unassembled WGS sequence"/>
</dbReference>
<comment type="caution">
    <text evidence="2">The sequence shown here is derived from an EMBL/GenBank/DDBJ whole genome shotgun (WGS) entry which is preliminary data.</text>
</comment>
<organism evidence="2 5">
    <name type="scientific">Adineta steineri</name>
    <dbReference type="NCBI Taxonomy" id="433720"/>
    <lineage>
        <taxon>Eukaryota</taxon>
        <taxon>Metazoa</taxon>
        <taxon>Spiralia</taxon>
        <taxon>Gnathifera</taxon>
        <taxon>Rotifera</taxon>
        <taxon>Eurotatoria</taxon>
        <taxon>Bdelloidea</taxon>
        <taxon>Adinetida</taxon>
        <taxon>Adinetidae</taxon>
        <taxon>Adineta</taxon>
    </lineage>
</organism>
<feature type="region of interest" description="Disordered" evidence="1">
    <location>
        <begin position="124"/>
        <end position="163"/>
    </location>
</feature>
<evidence type="ECO:0000313" key="5">
    <source>
        <dbReference type="Proteomes" id="UP000663877"/>
    </source>
</evidence>
<sequence>MATTNNNTPAHASHAYLFKNGYGMIVKTFEFPSNNKTNGQCIELMDPPSNPVHGTFWIQSLSNKTSITSIRTKTTKKFVDKECFSVEDLVEANVGENVEILVTDDVRQTKEWITGKIKSVKRFQESSDDEDTNAAIPSGPVGHSFPGHHTISSRPPSSNFHSSHNKSGDLVLFETVDNGLLGLTLTSIKSIRSATLKTTYPHKLFKNCLSIDYKNDSGSNDTGLMKYLTYGITWAPSYNLVLLNSNDPSTKRLRLSSKAVILNDIENMTVDNLFCIVGFPNISKFASVIDPIISGDDVKTFLNSLTQCETTHNRGHGRNMANIMSNSIMTQQMAMPPMSYNTSIPDDTSQDVNVDDLHLYEFKNILLQKKERLMLPIFDIEIPYKDIYHCKINSLQSEYMHSGYGEKKPFEEVWHSVEFENITNFVLTTAPIVITKGDQEQQFIGQDTLTYTSKGLTTFVNLTKALDVQIQAEENVVNTNPKRFTFRRANYQSDSIEGKISVVNYKTETIVVVINLSLTGKITNHSVAPKKDVMKTNENTVNEQHDIRWEINIKPKQTLDITYNKIYNRGI</sequence>
<evidence type="ECO:0008006" key="6">
    <source>
        <dbReference type="Google" id="ProtNLM"/>
    </source>
</evidence>
<accession>A0A815V323</accession>
<protein>
    <recommendedName>
        <fullName evidence="6">DUF4139 domain-containing protein</fullName>
    </recommendedName>
</protein>
<dbReference type="AlphaFoldDB" id="A0A815V323"/>
<evidence type="ECO:0000256" key="1">
    <source>
        <dbReference type="SAM" id="MobiDB-lite"/>
    </source>
</evidence>
<evidence type="ECO:0000313" key="3">
    <source>
        <dbReference type="EMBL" id="CAF1653494.1"/>
    </source>
</evidence>
<name>A0A815V323_9BILA</name>
<dbReference type="Proteomes" id="UP000663877">
    <property type="component" value="Unassembled WGS sequence"/>
</dbReference>
<proteinExistence type="predicted"/>